<name>A0ACC0DIK4_9PEZI</name>
<dbReference type="Proteomes" id="UP001497680">
    <property type="component" value="Unassembled WGS sequence"/>
</dbReference>
<dbReference type="EMBL" id="MU394283">
    <property type="protein sequence ID" value="KAI6092587.1"/>
    <property type="molecule type" value="Genomic_DNA"/>
</dbReference>
<accession>A0ACC0DIK4</accession>
<evidence type="ECO:0000313" key="2">
    <source>
        <dbReference type="Proteomes" id="UP001497680"/>
    </source>
</evidence>
<sequence length="721" mass="77255">MATNRLLTTALRAYQNAPNPAETPKILGTTTTLLTHLNNPLNLSLLTTHFLTARAIWQGPRDLQLCLRIVSIYNTAAIHVRRNELQNADSSTVQPPVGSGVSSDDWARAVAKGLDDRSSRWQHVLVLTGILMGMESENRGSLSSSLRSNLEQAVVTAANLSLHDHLQTGPLGRVAVAVALTYAFPLLSHPVMGQIDMNALLPALIEALLGEEGVQNGDFVSSITEDITPGRTISWHGNMPSVARLQKLEGRPVAQNMGPLSRLVAFAVQHATDSNIVLRVHDQLLDFTAGLLDKWSHCPLSAVDISVEAAVLSPETLRDPYPKLWQLSKKILYAVATISQSIVGRSLIDPSIRNDIVAPSLAAKTLHTLRNLSFVSTRQGASLFQFYTFTFLTSLDIITRYPAACESFLRETQPPPPQTGNVVPSPVIQATTLFYLNVAEHLPLALATPVCEALIIGPATAYLSPTSWLTSPANANPPSSQTLDLFESAHSAVLSVLSCPEHGAAAAAHIPFYVDALLASFPARISPRQFRVAFRAVVQIASPPSPLAAVQPELAEILLETLRFRAVDGGASIVPLLPPVGEQPAAASNQQQQVGGAGAGAEPNQLISEQTALILTLLDALPYIPLHALEEWLARAAETMNAVADPAMRQVVRQRFWDVLAAEMDVERAALCVAWWGTAGGREMVVLGRPRPVDDPTAFLMSGALGVGGEAQRGGGDGSRL</sequence>
<comment type="caution">
    <text evidence="1">The sequence shown here is derived from an EMBL/GenBank/DDBJ whole genome shotgun (WGS) entry which is preliminary data.</text>
</comment>
<proteinExistence type="predicted"/>
<reference evidence="1 2" key="1">
    <citation type="journal article" date="2022" name="New Phytol.">
        <title>Ecological generalism drives hyperdiversity of secondary metabolite gene clusters in xylarialean endophytes.</title>
        <authorList>
            <person name="Franco M.E.E."/>
            <person name="Wisecaver J.H."/>
            <person name="Arnold A.E."/>
            <person name="Ju Y.M."/>
            <person name="Slot J.C."/>
            <person name="Ahrendt S."/>
            <person name="Moore L.P."/>
            <person name="Eastman K.E."/>
            <person name="Scott K."/>
            <person name="Konkel Z."/>
            <person name="Mondo S.J."/>
            <person name="Kuo A."/>
            <person name="Hayes R.D."/>
            <person name="Haridas S."/>
            <person name="Andreopoulos B."/>
            <person name="Riley R."/>
            <person name="LaButti K."/>
            <person name="Pangilinan J."/>
            <person name="Lipzen A."/>
            <person name="Amirebrahimi M."/>
            <person name="Yan J."/>
            <person name="Adam C."/>
            <person name="Keymanesh K."/>
            <person name="Ng V."/>
            <person name="Louie K."/>
            <person name="Northen T."/>
            <person name="Drula E."/>
            <person name="Henrissat B."/>
            <person name="Hsieh H.M."/>
            <person name="Youens-Clark K."/>
            <person name="Lutzoni F."/>
            <person name="Miadlikowska J."/>
            <person name="Eastwood D.C."/>
            <person name="Hamelin R.C."/>
            <person name="Grigoriev I.V."/>
            <person name="U'Ren J.M."/>
        </authorList>
    </citation>
    <scope>NUCLEOTIDE SEQUENCE [LARGE SCALE GENOMIC DNA]</scope>
    <source>
        <strain evidence="1 2">ER1909</strain>
    </source>
</reference>
<evidence type="ECO:0000313" key="1">
    <source>
        <dbReference type="EMBL" id="KAI6092587.1"/>
    </source>
</evidence>
<gene>
    <name evidence="1" type="ORF">F4821DRAFT_224424</name>
</gene>
<protein>
    <submittedName>
        <fullName evidence="1">Uncharacterized protein</fullName>
    </submittedName>
</protein>
<keyword evidence="2" id="KW-1185">Reference proteome</keyword>
<organism evidence="1 2">
    <name type="scientific">Hypoxylon rubiginosum</name>
    <dbReference type="NCBI Taxonomy" id="110542"/>
    <lineage>
        <taxon>Eukaryota</taxon>
        <taxon>Fungi</taxon>
        <taxon>Dikarya</taxon>
        <taxon>Ascomycota</taxon>
        <taxon>Pezizomycotina</taxon>
        <taxon>Sordariomycetes</taxon>
        <taxon>Xylariomycetidae</taxon>
        <taxon>Xylariales</taxon>
        <taxon>Hypoxylaceae</taxon>
        <taxon>Hypoxylon</taxon>
    </lineage>
</organism>